<dbReference type="Pfam" id="PF00501">
    <property type="entry name" value="AMP-binding"/>
    <property type="match status" value="1"/>
</dbReference>
<reference evidence="5" key="1">
    <citation type="submission" date="2020-02" db="EMBL/GenBank/DDBJ databases">
        <authorList>
            <person name="Palmer J.M."/>
        </authorList>
    </citation>
    <scope>NUCLEOTIDE SEQUENCE</scope>
    <source>
        <strain evidence="5">EPUS1.4</strain>
        <tissue evidence="5">Thallus</tissue>
    </source>
</reference>
<dbReference type="EMBL" id="JAACFV010000001">
    <property type="protein sequence ID" value="KAF7514275.1"/>
    <property type="molecule type" value="Genomic_DNA"/>
</dbReference>
<dbReference type="Proteomes" id="UP000606974">
    <property type="component" value="Unassembled WGS sequence"/>
</dbReference>
<name>A0A8H7ARR3_9EURO</name>
<dbReference type="PANTHER" id="PTHR43439:SF2">
    <property type="entry name" value="ENZYME, PUTATIVE (JCVI)-RELATED"/>
    <property type="match status" value="1"/>
</dbReference>
<dbReference type="InterPro" id="IPR020806">
    <property type="entry name" value="PKS_PP-bd"/>
</dbReference>
<dbReference type="SMART" id="SM00823">
    <property type="entry name" value="PKS_PP"/>
    <property type="match status" value="1"/>
</dbReference>
<keyword evidence="6" id="KW-1185">Reference proteome</keyword>
<feature type="compositionally biased region" description="Basic and acidic residues" evidence="3">
    <location>
        <begin position="614"/>
        <end position="624"/>
    </location>
</feature>
<dbReference type="InterPro" id="IPR013120">
    <property type="entry name" value="FAR_NAD-bd"/>
</dbReference>
<evidence type="ECO:0000313" key="5">
    <source>
        <dbReference type="EMBL" id="KAF7514275.1"/>
    </source>
</evidence>
<dbReference type="Gene3D" id="3.40.50.12780">
    <property type="entry name" value="N-terminal domain of ligase-like"/>
    <property type="match status" value="1"/>
</dbReference>
<dbReference type="InterPro" id="IPR042099">
    <property type="entry name" value="ANL_N_sf"/>
</dbReference>
<dbReference type="InterPro" id="IPR036291">
    <property type="entry name" value="NAD(P)-bd_dom_sf"/>
</dbReference>
<dbReference type="InterPro" id="IPR051414">
    <property type="entry name" value="Adenylate-forming_Reductase"/>
</dbReference>
<evidence type="ECO:0000259" key="4">
    <source>
        <dbReference type="SMART" id="SM00823"/>
    </source>
</evidence>
<keyword evidence="2" id="KW-0597">Phosphoprotein</keyword>
<dbReference type="PANTHER" id="PTHR43439">
    <property type="entry name" value="PHENYLACETATE-COENZYME A LIGASE"/>
    <property type="match status" value="1"/>
</dbReference>
<evidence type="ECO:0000256" key="2">
    <source>
        <dbReference type="ARBA" id="ARBA00022553"/>
    </source>
</evidence>
<feature type="region of interest" description="Disordered" evidence="3">
    <location>
        <begin position="611"/>
        <end position="630"/>
    </location>
</feature>
<comment type="caution">
    <text evidence="5">The sequence shown here is derived from an EMBL/GenBank/DDBJ whole genome shotgun (WGS) entry which is preliminary data.</text>
</comment>
<dbReference type="InterPro" id="IPR000873">
    <property type="entry name" value="AMP-dep_synth/lig_dom"/>
</dbReference>
<feature type="domain" description="Polyketide synthase-like phosphopantetheine-binding" evidence="4">
    <location>
        <begin position="562"/>
        <end position="669"/>
    </location>
</feature>
<dbReference type="SUPFAM" id="SSF56801">
    <property type="entry name" value="Acetyl-CoA synthetase-like"/>
    <property type="match status" value="1"/>
</dbReference>
<keyword evidence="1" id="KW-0596">Phosphopantetheine</keyword>
<protein>
    <recommendedName>
        <fullName evidence="4">Polyketide synthase-like phosphopantetheine-binding domain-containing protein</fullName>
    </recommendedName>
</protein>
<dbReference type="GO" id="GO:0031177">
    <property type="term" value="F:phosphopantetheine binding"/>
    <property type="evidence" value="ECO:0007669"/>
    <property type="project" value="InterPro"/>
</dbReference>
<dbReference type="SUPFAM" id="SSF51735">
    <property type="entry name" value="NAD(P)-binding Rossmann-fold domains"/>
    <property type="match status" value="1"/>
</dbReference>
<dbReference type="Pfam" id="PF23562">
    <property type="entry name" value="AMP-binding_C_3"/>
    <property type="match status" value="1"/>
</dbReference>
<evidence type="ECO:0000256" key="3">
    <source>
        <dbReference type="SAM" id="MobiDB-lite"/>
    </source>
</evidence>
<dbReference type="Gene3D" id="3.40.50.720">
    <property type="entry name" value="NAD(P)-binding Rossmann-like Domain"/>
    <property type="match status" value="1"/>
</dbReference>
<organism evidence="5 6">
    <name type="scientific">Endocarpon pusillum</name>
    <dbReference type="NCBI Taxonomy" id="364733"/>
    <lineage>
        <taxon>Eukaryota</taxon>
        <taxon>Fungi</taxon>
        <taxon>Dikarya</taxon>
        <taxon>Ascomycota</taxon>
        <taxon>Pezizomycotina</taxon>
        <taxon>Eurotiomycetes</taxon>
        <taxon>Chaetothyriomycetidae</taxon>
        <taxon>Verrucariales</taxon>
        <taxon>Verrucariaceae</taxon>
        <taxon>Endocarpon</taxon>
    </lineage>
</organism>
<dbReference type="Pfam" id="PF07993">
    <property type="entry name" value="NAD_binding_4"/>
    <property type="match status" value="1"/>
</dbReference>
<gene>
    <name evidence="5" type="ORF">GJ744_000045</name>
</gene>
<sequence length="1105" mass="121282">MADNYFVCTLGQAANHPKTKARSIAEFLELQAEKYGQRPAVGFPSLTENPAYLLTFHQLNEQTKQAARGLVRKIPKLKASLGQGRTTALLAHSHVVLLKSWLGLIRLGFSVLLLAPQLDKASVQHLCRERDVEYLFHDAYHAEKAAEVDGLILVHLGPHDLFHGAKENLEVEMQIGRHGRVCSIPYLHHSSGTSSGKPKAIAQTNAAAFAALPVIDTSPGIATFSSTPLYHGGVADCFRAWTSGQMIWLFPGGEKPITAQTVLVCLSIAGEAASDESADPVKYFSSVPYVLRDLAADEKGIETLRRMDIVGVGGAAFPTILGQKLVSEGVRLVSRYGSAECGFLLSSYRDFEKDKDWDYLRSDTGADRLSFEPQDNGLVELVVKAGWPHMAKTNRADGSYATADLLEKHPTILNAWRYHSRADAQINLINGKKFDPEPLESAIVSKCESHLILDVLIFGDGENYPGALIFVRKCANQNAENFLDQLWPTIEEVNHHNPSHARLSKGMIKLIFHESETAPALEKSSKGTILRGKAHQRYHGQIRQVYDGQATDPDLGYSIHNKSDLVAAIARLVERTTDRSLAHDEDFFEHGIDSVACIQIRQAIQNLITGSQQRVKDKPQEARSGRVGNTKSNLFGTSFSSQHAGELPSNLLYDCGTIEAVASFLLGEKVSVEDNDFVLMKELVQKYSKLDVPQVIADTSSSTTGNGLVILLTGATGALGTHLLDVLRCRPDVERIYCLLRASDPLVAYVRVDKALKSKAKEGLQPIGTIDKKIVCIPCNLARADLGMDGEMLRSIRSSVDMIIHAAWAVNFTLRLRSFEFHLAGVQNLLSLGAAAASSARGHQKRRIKFLFCSSIASVSSSSSVSVAEKVSREPPDAFHMGYSRSKWVAEAVCVNAHKAAQAAGIPLDVEILRIGQLCGDTKNGIWNKTEAWPLLLSTFDLIGCLPDLPDEQLNWLPLNIAANVICEIAYNGRLAEHSPGDPPVYHILNPHSIPSWAEMLQWLQQVEDGRLHIVEPAAWLRSLENCLTAKYQGHPSSKLLGLWKDAYLSKGKKADLKHRFEIKRAANASDTMSSVVPISEALVGKMWTWTRKSIRAETSGEVES</sequence>
<proteinExistence type="predicted"/>
<evidence type="ECO:0000313" key="6">
    <source>
        <dbReference type="Proteomes" id="UP000606974"/>
    </source>
</evidence>
<dbReference type="OrthoDB" id="429813at2759"/>
<dbReference type="AlphaFoldDB" id="A0A8H7ARR3"/>
<accession>A0A8H7ARR3</accession>
<evidence type="ECO:0000256" key="1">
    <source>
        <dbReference type="ARBA" id="ARBA00022450"/>
    </source>
</evidence>